<dbReference type="Gene3D" id="3.30.540.10">
    <property type="entry name" value="Fructose-1,6-Bisphosphatase, subunit A, domain 1"/>
    <property type="match status" value="1"/>
</dbReference>
<keyword evidence="3" id="KW-1185">Reference proteome</keyword>
<feature type="binding site" evidence="1">
    <location>
        <position position="82"/>
    </location>
    <ligand>
        <name>Mg(2+)</name>
        <dbReference type="ChEBI" id="CHEBI:18420"/>
        <label>1</label>
        <note>catalytic</note>
    </ligand>
</feature>
<protein>
    <submittedName>
        <fullName evidence="2">Inositol monophosphatase</fullName>
    </submittedName>
</protein>
<evidence type="ECO:0000313" key="2">
    <source>
        <dbReference type="EMBL" id="BBK21235.1"/>
    </source>
</evidence>
<comment type="cofactor">
    <cofactor evidence="1">
        <name>Mg(2+)</name>
        <dbReference type="ChEBI" id="CHEBI:18420"/>
    </cofactor>
</comment>
<keyword evidence="1" id="KW-0479">Metal-binding</keyword>
<name>A0A6N4TFK5_9FIRM</name>
<evidence type="ECO:0000256" key="1">
    <source>
        <dbReference type="PIRSR" id="PIRSR600760-2"/>
    </source>
</evidence>
<gene>
    <name evidence="2" type="ORF">Aargi30884_01380</name>
</gene>
<dbReference type="Proteomes" id="UP000464754">
    <property type="component" value="Chromosome"/>
</dbReference>
<dbReference type="SUPFAM" id="SSF56655">
    <property type="entry name" value="Carbohydrate phosphatase"/>
    <property type="match status" value="1"/>
</dbReference>
<feature type="binding site" evidence="1">
    <location>
        <position position="105"/>
    </location>
    <ligand>
        <name>Mg(2+)</name>
        <dbReference type="ChEBI" id="CHEBI:18420"/>
        <label>1</label>
        <note>catalytic</note>
    </ligand>
</feature>
<accession>A0A6N4TFK5</accession>
<reference evidence="3" key="1">
    <citation type="submission" date="2019-05" db="EMBL/GenBank/DDBJ databases">
        <title>Complete genome sequencing of Absiella argi strain JCM 30884.</title>
        <authorList>
            <person name="Sakamoto M."/>
            <person name="Murakami T."/>
            <person name="Mori H."/>
        </authorList>
    </citation>
    <scope>NUCLEOTIDE SEQUENCE [LARGE SCALE GENOMIC DNA]</scope>
    <source>
        <strain evidence="3">JCM 30884</strain>
    </source>
</reference>
<sequence length="284" mass="32734">MNRIDKDNIFSLLFKTALKSGEVALSMQSTIVNEKKPVDEIENETSCHKAMREAKTKADEIVQEMFLNALLPYKDILTLDVEEDTCSTSLYNLKNYECTFILDPIDGTLRYIQQEDGWSICAGIIKENTFLCALVYFPKRKIMYVCEKYKGAYVYHNPKHIDDRKRLVFPSMINKDKIYYNYRLATSLVSYLQENGFEMIEDTKNQIGCPDAIIECINAKACAYIGAGRNLRDILLAVIFSFMQQGKALDFQGNPIVWETHGRQKELVITINAYLMQVLSKYKK</sequence>
<dbReference type="EMBL" id="AP019695">
    <property type="protein sequence ID" value="BBK21235.1"/>
    <property type="molecule type" value="Genomic_DNA"/>
</dbReference>
<dbReference type="InterPro" id="IPR000760">
    <property type="entry name" value="Inositol_monophosphatase-like"/>
</dbReference>
<dbReference type="RefSeq" id="WP_163051252.1">
    <property type="nucleotide sequence ID" value="NZ_AP019695.1"/>
</dbReference>
<keyword evidence="1" id="KW-0460">Magnesium</keyword>
<feature type="binding site" evidence="1">
    <location>
        <position position="106"/>
    </location>
    <ligand>
        <name>Mg(2+)</name>
        <dbReference type="ChEBI" id="CHEBI:18420"/>
        <label>1</label>
        <note>catalytic</note>
    </ligand>
</feature>
<dbReference type="AlphaFoldDB" id="A0A6N4TFK5"/>
<dbReference type="Pfam" id="PF00459">
    <property type="entry name" value="Inositol_P"/>
    <property type="match status" value="1"/>
</dbReference>
<dbReference type="GO" id="GO:0046872">
    <property type="term" value="F:metal ion binding"/>
    <property type="evidence" value="ECO:0007669"/>
    <property type="project" value="UniProtKB-KW"/>
</dbReference>
<organism evidence="2 3">
    <name type="scientific">Amedibacterium intestinale</name>
    <dbReference type="NCBI Taxonomy" id="2583452"/>
    <lineage>
        <taxon>Bacteria</taxon>
        <taxon>Bacillati</taxon>
        <taxon>Bacillota</taxon>
        <taxon>Erysipelotrichia</taxon>
        <taxon>Erysipelotrichales</taxon>
        <taxon>Erysipelotrichaceae</taxon>
        <taxon>Amedibacterium</taxon>
    </lineage>
</organism>
<evidence type="ECO:0000313" key="3">
    <source>
        <dbReference type="Proteomes" id="UP000464754"/>
    </source>
</evidence>
<feature type="binding site" evidence="1">
    <location>
        <position position="103"/>
    </location>
    <ligand>
        <name>Mg(2+)</name>
        <dbReference type="ChEBI" id="CHEBI:18420"/>
        <label>1</label>
        <note>catalytic</note>
    </ligand>
</feature>
<dbReference type="KEGG" id="aarg:Aargi30884_01380"/>
<proteinExistence type="predicted"/>